<keyword evidence="2" id="KW-0812">Transmembrane</keyword>
<evidence type="ECO:0000256" key="1">
    <source>
        <dbReference type="SAM" id="MobiDB-lite"/>
    </source>
</evidence>
<organism evidence="4 5">
    <name type="scientific">Corynebacterium stercoris</name>
    <dbReference type="NCBI Taxonomy" id="2943490"/>
    <lineage>
        <taxon>Bacteria</taxon>
        <taxon>Bacillati</taxon>
        <taxon>Actinomycetota</taxon>
        <taxon>Actinomycetes</taxon>
        <taxon>Mycobacteriales</taxon>
        <taxon>Corynebacteriaceae</taxon>
        <taxon>Corynebacterium</taxon>
    </lineage>
</organism>
<keyword evidence="5" id="KW-1185">Reference proteome</keyword>
<sequence>MRITPKTRTVAGLSLAAAVAGTVAIAPVQAQEASESKAPVVDTPAASSSPAATAAKADTGAIVRGINEFSRTLDKYTERTARPGSGSAHARYSTNGWTYTAVAYHPVNNRMYAISTGEDGKPAGHLLRMFQDRDGVSDLGALSLGADFPTNTIASAAFTSRGELVLFSGPKFRVLDLSKDKIDGEVKDAAAVRARAGELKLRDGIGNVGTPSAWASSAADGKAKELYAVSRDPEGAPYLWTLNIETGRVEIASLQVKPGLDLSAIEELNYAYTKADNTLVFADDEARSIEVRDGAVAATYFGGEIVDNYREIAYLPKGAGYKAVTEFAKPAPLPGEAAGALPAGEGINVYETAAPSIPTVIAERSEPTTSPTQAAAAEVEQGAPLPAVDENADRPVLFTVVDEKGLSRQGVDIDIEGTDLSAVTDKNGQASIDVPNVDVVANVDGTQSVVRASAQTHRVTLLADGPTTTVTTNAAGKIEAHKLAITVKDKNGNAVEGATVTGQVGDKSLSVVTNRVGLVEIDVPEGDKATLSLNVNKDGFSEEFKVFTDVTAASVQMEQYVGTATSTTSTTTTTRSTTGARFHDATIRVRVITEGGDPVQDAQIYSVDGLNIQTRGVDYRTGLTNQYGYVDVFIPGNTGNGQKVRLGVRTAPAGYKTVTQQVDRNDDGATLTLPKGPTPTSTKSQPQEILEVIKEVQPLIAALGGSAAIGAGLGGSGSTTTRTTSTSTTVAASNLASMSTGRTTSVPQSTSSRAVVVESTRTTSSVSVEVSEELANTGTPMQAVITLGVLSMLIGGAYVAMGRRREA</sequence>
<evidence type="ECO:0000313" key="5">
    <source>
        <dbReference type="Proteomes" id="UP001204000"/>
    </source>
</evidence>
<feature type="transmembrane region" description="Helical" evidence="2">
    <location>
        <begin position="781"/>
        <end position="801"/>
    </location>
</feature>
<keyword evidence="2" id="KW-1133">Transmembrane helix</keyword>
<name>A0ABT1G2D7_9CORY</name>
<proteinExistence type="predicted"/>
<comment type="caution">
    <text evidence="4">The sequence shown here is derived from an EMBL/GenBank/DDBJ whole genome shotgun (WGS) entry which is preliminary data.</text>
</comment>
<keyword evidence="2" id="KW-0472">Membrane</keyword>
<feature type="chain" id="PRO_5047059324" description="LPXTG cell wall anchor domain-containing protein" evidence="3">
    <location>
        <begin position="31"/>
        <end position="807"/>
    </location>
</feature>
<protein>
    <recommendedName>
        <fullName evidence="6">LPXTG cell wall anchor domain-containing protein</fullName>
    </recommendedName>
</protein>
<evidence type="ECO:0000256" key="2">
    <source>
        <dbReference type="SAM" id="Phobius"/>
    </source>
</evidence>
<dbReference type="RefSeq" id="WP_253578454.1">
    <property type="nucleotide sequence ID" value="NZ_JAMFTQ010000010.1"/>
</dbReference>
<evidence type="ECO:0000313" key="4">
    <source>
        <dbReference type="EMBL" id="MCP1388197.1"/>
    </source>
</evidence>
<evidence type="ECO:0008006" key="6">
    <source>
        <dbReference type="Google" id="ProtNLM"/>
    </source>
</evidence>
<keyword evidence="3" id="KW-0732">Signal</keyword>
<feature type="signal peptide" evidence="3">
    <location>
        <begin position="1"/>
        <end position="30"/>
    </location>
</feature>
<feature type="region of interest" description="Disordered" evidence="1">
    <location>
        <begin position="662"/>
        <end position="686"/>
    </location>
</feature>
<dbReference type="Proteomes" id="UP001204000">
    <property type="component" value="Unassembled WGS sequence"/>
</dbReference>
<accession>A0ABT1G2D7</accession>
<evidence type="ECO:0000256" key="3">
    <source>
        <dbReference type="SAM" id="SignalP"/>
    </source>
</evidence>
<reference evidence="4" key="1">
    <citation type="submission" date="2022-05" db="EMBL/GenBank/DDBJ databases">
        <title>Corynebacterium sp. TA-R-1 sp. nov., isolated from human feces.</title>
        <authorList>
            <person name="Shamsuzzaman M."/>
            <person name="Dahal R.H."/>
        </authorList>
    </citation>
    <scope>NUCLEOTIDE SEQUENCE</scope>
    <source>
        <strain evidence="4">TA-R-1</strain>
    </source>
</reference>
<dbReference type="EMBL" id="JAMFTQ010000010">
    <property type="protein sequence ID" value="MCP1388197.1"/>
    <property type="molecule type" value="Genomic_DNA"/>
</dbReference>
<gene>
    <name evidence="4" type="ORF">M5J20_08360</name>
</gene>